<name>A0ABR0ER96_ZASCE</name>
<gene>
    <name evidence="2" type="ORF">PRZ48_004263</name>
</gene>
<feature type="domain" description="DJ-1/PfpI" evidence="1">
    <location>
        <begin position="59"/>
        <end position="182"/>
    </location>
</feature>
<evidence type="ECO:0000259" key="1">
    <source>
        <dbReference type="Pfam" id="PF01965"/>
    </source>
</evidence>
<reference evidence="2 3" key="1">
    <citation type="journal article" date="2023" name="G3 (Bethesda)">
        <title>A chromosome-level genome assembly of Zasmidium syzygii isolated from banana leaves.</title>
        <authorList>
            <person name="van Westerhoven A.C."/>
            <person name="Mehrabi R."/>
            <person name="Talebi R."/>
            <person name="Steentjes M.B.F."/>
            <person name="Corcolon B."/>
            <person name="Chong P.A."/>
            <person name="Kema G.H.J."/>
            <person name="Seidl M.F."/>
        </authorList>
    </citation>
    <scope>NUCLEOTIDE SEQUENCE [LARGE SCALE GENOMIC DNA]</scope>
    <source>
        <strain evidence="2 3">P124</strain>
    </source>
</reference>
<comment type="caution">
    <text evidence="2">The sequence shown here is derived from an EMBL/GenBank/DDBJ whole genome shotgun (WGS) entry which is preliminary data.</text>
</comment>
<dbReference type="Pfam" id="PF01965">
    <property type="entry name" value="DJ-1_PfpI"/>
    <property type="match status" value="1"/>
</dbReference>
<dbReference type="Proteomes" id="UP001305779">
    <property type="component" value="Unassembled WGS sequence"/>
</dbReference>
<protein>
    <recommendedName>
        <fullName evidence="1">DJ-1/PfpI domain-containing protein</fullName>
    </recommendedName>
</protein>
<organism evidence="2 3">
    <name type="scientific">Zasmidium cellare</name>
    <name type="common">Wine cellar mold</name>
    <name type="synonym">Racodium cellare</name>
    <dbReference type="NCBI Taxonomy" id="395010"/>
    <lineage>
        <taxon>Eukaryota</taxon>
        <taxon>Fungi</taxon>
        <taxon>Dikarya</taxon>
        <taxon>Ascomycota</taxon>
        <taxon>Pezizomycotina</taxon>
        <taxon>Dothideomycetes</taxon>
        <taxon>Dothideomycetidae</taxon>
        <taxon>Mycosphaerellales</taxon>
        <taxon>Mycosphaerellaceae</taxon>
        <taxon>Zasmidium</taxon>
    </lineage>
</organism>
<dbReference type="PANTHER" id="PTHR43130">
    <property type="entry name" value="ARAC-FAMILY TRANSCRIPTIONAL REGULATOR"/>
    <property type="match status" value="1"/>
</dbReference>
<dbReference type="InterPro" id="IPR002818">
    <property type="entry name" value="DJ-1/PfpI"/>
</dbReference>
<dbReference type="SUPFAM" id="SSF52317">
    <property type="entry name" value="Class I glutamine amidotransferase-like"/>
    <property type="match status" value="1"/>
</dbReference>
<dbReference type="EMBL" id="JAXOVC010000003">
    <property type="protein sequence ID" value="KAK4503348.1"/>
    <property type="molecule type" value="Genomic_DNA"/>
</dbReference>
<dbReference type="InterPro" id="IPR029062">
    <property type="entry name" value="Class_I_gatase-like"/>
</dbReference>
<dbReference type="PANTHER" id="PTHR43130:SF7">
    <property type="entry name" value="DJ-1_PFPI DOMAIN-CONTAINING PROTEIN"/>
    <property type="match status" value="1"/>
</dbReference>
<proteinExistence type="predicted"/>
<dbReference type="Gene3D" id="3.40.50.880">
    <property type="match status" value="1"/>
</dbReference>
<evidence type="ECO:0000313" key="3">
    <source>
        <dbReference type="Proteomes" id="UP001305779"/>
    </source>
</evidence>
<keyword evidence="3" id="KW-1185">Reference proteome</keyword>
<evidence type="ECO:0000313" key="2">
    <source>
        <dbReference type="EMBL" id="KAK4503348.1"/>
    </source>
</evidence>
<accession>A0ABR0ER96</accession>
<sequence length="253" mass="28283">MSPPFDLSRPNRKIHAGVILLNSTTEILDIAPFHIMGGLSDRAEDLPDDAWPRAMKDQAMDIECHWVNESGKPAQLTAGMSLNPTDTFDTCPPLDIVLMGANKMDYTPTPAELDFVRKSHDSCSAFIAVCGAFNTLLLAGLLEGKTATAPPILLKTLREEHPRVTWLNKRWHQDGKIWTTGTLVNGLDAMRAFVLQTWGGQGGFAEFLLRTGNWPKRDVDYRDVKIDEGRHRVTELLWGRSLNLEVMATYIQI</sequence>
<dbReference type="InterPro" id="IPR052158">
    <property type="entry name" value="INH-QAR"/>
</dbReference>